<dbReference type="EMBL" id="JAUTXU010000055">
    <property type="protein sequence ID" value="KAK3714505.1"/>
    <property type="molecule type" value="Genomic_DNA"/>
</dbReference>
<keyword evidence="2" id="KW-1185">Reference proteome</keyword>
<comment type="caution">
    <text evidence="1">The sequence shown here is derived from an EMBL/GenBank/DDBJ whole genome shotgun (WGS) entry which is preliminary data.</text>
</comment>
<evidence type="ECO:0000313" key="2">
    <source>
        <dbReference type="Proteomes" id="UP001281147"/>
    </source>
</evidence>
<gene>
    <name evidence="1" type="ORF">LTR37_007811</name>
</gene>
<evidence type="ECO:0000313" key="1">
    <source>
        <dbReference type="EMBL" id="KAK3714505.1"/>
    </source>
</evidence>
<reference evidence="1" key="1">
    <citation type="submission" date="2023-07" db="EMBL/GenBank/DDBJ databases">
        <title>Black Yeasts Isolated from many extreme environments.</title>
        <authorList>
            <person name="Coleine C."/>
            <person name="Stajich J.E."/>
            <person name="Selbmann L."/>
        </authorList>
    </citation>
    <scope>NUCLEOTIDE SEQUENCE</scope>
    <source>
        <strain evidence="1">CCFEE 5714</strain>
    </source>
</reference>
<sequence>MPPPVMPSPRRFLGGGAQRKAPSPTKDTRPAQPVRDQVSDPTRRHGTPAQQAAPSSQFAHTPRFSSSRPKAALRQQRSPSPQKPALVRALQASSRPAEDVEDAPVQSEDDEMLDVEQASALPTTENDSDSGSHWTNDLALSPKRRRLDDHDEASLTARPTFKQPQTPASHLPKTVPQFSHSQAQSTQGSTTVGGFSYQRPAFVRPSAAAQESSEPLPETFSPHKRGQKSVPGGMAATMQQWVIETGQAAAQSRKGQGYLKGDDYVLRVKVEECRGDGPFTVRGRSSNGDAVNVLLAGNGGTGVPTKEFSGGSIVGIRAPTWEVELDRKTWTVGVDWRTLQ</sequence>
<protein>
    <submittedName>
        <fullName evidence="1">Uncharacterized protein</fullName>
    </submittedName>
</protein>
<accession>A0ACC3NFH3</accession>
<name>A0ACC3NFH3_9PEZI</name>
<dbReference type="Proteomes" id="UP001281147">
    <property type="component" value="Unassembled WGS sequence"/>
</dbReference>
<organism evidence="1 2">
    <name type="scientific">Vermiconidia calcicola</name>
    <dbReference type="NCBI Taxonomy" id="1690605"/>
    <lineage>
        <taxon>Eukaryota</taxon>
        <taxon>Fungi</taxon>
        <taxon>Dikarya</taxon>
        <taxon>Ascomycota</taxon>
        <taxon>Pezizomycotina</taxon>
        <taxon>Dothideomycetes</taxon>
        <taxon>Dothideomycetidae</taxon>
        <taxon>Mycosphaerellales</taxon>
        <taxon>Extremaceae</taxon>
        <taxon>Vermiconidia</taxon>
    </lineage>
</organism>
<proteinExistence type="predicted"/>